<dbReference type="Gene3D" id="2.120.10.30">
    <property type="entry name" value="TolB, C-terminal domain"/>
    <property type="match status" value="1"/>
</dbReference>
<dbReference type="InterPro" id="IPR013658">
    <property type="entry name" value="SGL"/>
</dbReference>
<name>A0A1F5LTJ4_PENAI</name>
<protein>
    <recommendedName>
        <fullName evidence="1">SMP-30/Gluconolactonase/LRE-like region domain-containing protein</fullName>
    </recommendedName>
</protein>
<dbReference type="OrthoDB" id="423498at2759"/>
<dbReference type="InterPro" id="IPR052988">
    <property type="entry name" value="Oryzine_lactonohydrolase"/>
</dbReference>
<organism evidence="2 3">
    <name type="scientific">Penicillium arizonense</name>
    <dbReference type="NCBI Taxonomy" id="1835702"/>
    <lineage>
        <taxon>Eukaryota</taxon>
        <taxon>Fungi</taxon>
        <taxon>Dikarya</taxon>
        <taxon>Ascomycota</taxon>
        <taxon>Pezizomycotina</taxon>
        <taxon>Eurotiomycetes</taxon>
        <taxon>Eurotiomycetidae</taxon>
        <taxon>Eurotiales</taxon>
        <taxon>Aspergillaceae</taxon>
        <taxon>Penicillium</taxon>
    </lineage>
</organism>
<dbReference type="Pfam" id="PF08450">
    <property type="entry name" value="SGL"/>
    <property type="match status" value="1"/>
</dbReference>
<dbReference type="EMBL" id="LXJU01000003">
    <property type="protein sequence ID" value="OGE56485.1"/>
    <property type="molecule type" value="Genomic_DNA"/>
</dbReference>
<reference evidence="2 3" key="1">
    <citation type="journal article" date="2016" name="Sci. Rep.">
        <title>Penicillium arizonense, a new, genome sequenced fungal species, reveals a high chemical diversity in secreted metabolites.</title>
        <authorList>
            <person name="Grijseels S."/>
            <person name="Nielsen J.C."/>
            <person name="Randelovic M."/>
            <person name="Nielsen J."/>
            <person name="Nielsen K.F."/>
            <person name="Workman M."/>
            <person name="Frisvad J.C."/>
        </authorList>
    </citation>
    <scope>NUCLEOTIDE SEQUENCE [LARGE SCALE GENOMIC DNA]</scope>
    <source>
        <strain evidence="2 3">CBS 141311</strain>
    </source>
</reference>
<sequence>MANIQVNFHKHQPSNFDKILGANPQVSILADGGDLPLYHEACIYHAPTRSVFVTSNQLATTSDQANPATANKLVKLTRVYDAEPNLVTGPHVTEVENITFPTITGAMLNGGVNFDSENILLCAQGSRDPKDPSGIIKLAVPSVASGDTVFETVIESFHGIPFNSVNDVIVHPHDRSIWFTDPPYGFHQGIRPPPQLPNHVYRYDPRKGSVRAVADGFARPNGLCFSPELDTLYVTDTGAVHGSSSVPLLQTGPSHIYAFDVVLKKGCSEPFLANRRVFAYAPGKVPDGIKCDTHGNVYAGCTDGIEVWDPSGVLIGTINIPGGVSNFCFGEKGAIYACNETKLLKIQLDGEEVKGALLGI</sequence>
<dbReference type="PANTHER" id="PTHR47064">
    <property type="entry name" value="PUTATIVE (AFU_ORTHOLOGUE AFUA_1G08990)-RELATED"/>
    <property type="match status" value="1"/>
</dbReference>
<dbReference type="RefSeq" id="XP_022491913.1">
    <property type="nucleotide sequence ID" value="XM_022628253.1"/>
</dbReference>
<dbReference type="GeneID" id="34572987"/>
<dbReference type="PANTHER" id="PTHR47064:SF2">
    <property type="entry name" value="SMP-30_GLUCONOLACTONASE_LRE-LIKE REGION DOMAIN-CONTAINING PROTEIN-RELATED"/>
    <property type="match status" value="1"/>
</dbReference>
<dbReference type="Proteomes" id="UP000177622">
    <property type="component" value="Unassembled WGS sequence"/>
</dbReference>
<feature type="domain" description="SMP-30/Gluconolactonase/LRE-like region" evidence="1">
    <location>
        <begin position="149"/>
        <end position="332"/>
    </location>
</feature>
<keyword evidence="3" id="KW-1185">Reference proteome</keyword>
<dbReference type="AlphaFoldDB" id="A0A1F5LTJ4"/>
<dbReference type="InterPro" id="IPR011042">
    <property type="entry name" value="6-blade_b-propeller_TolB-like"/>
</dbReference>
<evidence type="ECO:0000313" key="2">
    <source>
        <dbReference type="EMBL" id="OGE56485.1"/>
    </source>
</evidence>
<accession>A0A1F5LTJ4</accession>
<evidence type="ECO:0000313" key="3">
    <source>
        <dbReference type="Proteomes" id="UP000177622"/>
    </source>
</evidence>
<dbReference type="SUPFAM" id="SSF63829">
    <property type="entry name" value="Calcium-dependent phosphotriesterase"/>
    <property type="match status" value="1"/>
</dbReference>
<comment type="caution">
    <text evidence="2">The sequence shown here is derived from an EMBL/GenBank/DDBJ whole genome shotgun (WGS) entry which is preliminary data.</text>
</comment>
<dbReference type="STRING" id="1835702.A0A1F5LTJ4"/>
<proteinExistence type="predicted"/>
<gene>
    <name evidence="2" type="ORF">PENARI_c003G03687</name>
</gene>
<evidence type="ECO:0000259" key="1">
    <source>
        <dbReference type="Pfam" id="PF08450"/>
    </source>
</evidence>